<evidence type="ECO:0000256" key="1">
    <source>
        <dbReference type="ARBA" id="ARBA00010528"/>
    </source>
</evidence>
<evidence type="ECO:0000256" key="3">
    <source>
        <dbReference type="ARBA" id="ARBA00023274"/>
    </source>
</evidence>
<dbReference type="Pfam" id="PF00573">
    <property type="entry name" value="Ribosomal_L4"/>
    <property type="match status" value="1"/>
</dbReference>
<dbReference type="GO" id="GO:0005840">
    <property type="term" value="C:ribosome"/>
    <property type="evidence" value="ECO:0007669"/>
    <property type="project" value="UniProtKB-KW"/>
</dbReference>
<proteinExistence type="inferred from homology"/>
<feature type="compositionally biased region" description="Low complexity" evidence="5">
    <location>
        <begin position="25"/>
        <end position="49"/>
    </location>
</feature>
<dbReference type="InterPro" id="IPR023574">
    <property type="entry name" value="Ribosomal_uL4_dom_sf"/>
</dbReference>
<protein>
    <recommendedName>
        <fullName evidence="4">Large ribosomal subunit protein uL4m</fullName>
    </recommendedName>
</protein>
<dbReference type="GO" id="GO:0006412">
    <property type="term" value="P:translation"/>
    <property type="evidence" value="ECO:0007669"/>
    <property type="project" value="InterPro"/>
</dbReference>
<sequence length="377" mass="40550">MSFVRSVFAPAVRLSRTPRFISRTLATQAPLPTASTSTSTSTPEPLSEGVVGGVEGLAAQPVFPGGDMDVTDSVLKMLESEDGLSGETNSLLSKPISYLPISSLASPNPTLPSPEELAVPLPPTVFAQPLRRDILHRCSVYYLANLRQGAGSSKTRAEVAYSGRKLYRQKGTGKARAGSAGSGTRRGGGTIHGPHPRDFTQLLPRKVRQLGLHVALSSKLSSGLLRIVNDLGEAQWKRTRNAVAALADDKAGVKDSMYEAEEEEQVGEADEQAVNADTSRQVRFGHPDELSILFIAGPPTTEKEYSDLINMARCVNNVPKVEVIPVEEVEAYEILRRKWVVLDVRAVEWLEGEMESAGLAGSEVQAEVAGIENRPVA</sequence>
<dbReference type="PANTHER" id="PTHR10746:SF6">
    <property type="entry name" value="LARGE RIBOSOMAL SUBUNIT PROTEIN UL4M"/>
    <property type="match status" value="1"/>
</dbReference>
<gene>
    <name evidence="6" type="ORF">FFLO_06168</name>
</gene>
<dbReference type="AlphaFoldDB" id="A0A8K0NN46"/>
<name>A0A8K0NN46_9TREE</name>
<dbReference type="GO" id="GO:0003735">
    <property type="term" value="F:structural constituent of ribosome"/>
    <property type="evidence" value="ECO:0007669"/>
    <property type="project" value="InterPro"/>
</dbReference>
<keyword evidence="7" id="KW-1185">Reference proteome</keyword>
<reference evidence="6" key="1">
    <citation type="submission" date="2020-04" db="EMBL/GenBank/DDBJ databases">
        <title>Analysis of mating type loci in Filobasidium floriforme.</title>
        <authorList>
            <person name="Nowrousian M."/>
        </authorList>
    </citation>
    <scope>NUCLEOTIDE SEQUENCE</scope>
    <source>
        <strain evidence="6">CBS 6242</strain>
    </source>
</reference>
<evidence type="ECO:0000313" key="7">
    <source>
        <dbReference type="Proteomes" id="UP000812966"/>
    </source>
</evidence>
<evidence type="ECO:0000256" key="2">
    <source>
        <dbReference type="ARBA" id="ARBA00022980"/>
    </source>
</evidence>
<dbReference type="Proteomes" id="UP000812966">
    <property type="component" value="Unassembled WGS sequence"/>
</dbReference>
<feature type="region of interest" description="Disordered" evidence="5">
    <location>
        <begin position="170"/>
        <end position="197"/>
    </location>
</feature>
<dbReference type="PANTHER" id="PTHR10746">
    <property type="entry name" value="50S RIBOSOMAL PROTEIN L4"/>
    <property type="match status" value="1"/>
</dbReference>
<dbReference type="InterPro" id="IPR013005">
    <property type="entry name" value="Ribosomal_uL4-like"/>
</dbReference>
<feature type="compositionally biased region" description="Gly residues" evidence="5">
    <location>
        <begin position="180"/>
        <end position="191"/>
    </location>
</feature>
<dbReference type="EMBL" id="JABELV010000184">
    <property type="protein sequence ID" value="KAG7528422.1"/>
    <property type="molecule type" value="Genomic_DNA"/>
</dbReference>
<evidence type="ECO:0000256" key="4">
    <source>
        <dbReference type="ARBA" id="ARBA00040565"/>
    </source>
</evidence>
<dbReference type="GO" id="GO:1990904">
    <property type="term" value="C:ribonucleoprotein complex"/>
    <property type="evidence" value="ECO:0007669"/>
    <property type="project" value="UniProtKB-KW"/>
</dbReference>
<dbReference type="NCBIfam" id="TIGR03953">
    <property type="entry name" value="rplD_bact"/>
    <property type="match status" value="1"/>
</dbReference>
<keyword evidence="2" id="KW-0689">Ribosomal protein</keyword>
<dbReference type="Gene3D" id="3.40.1370.10">
    <property type="match status" value="1"/>
</dbReference>
<organism evidence="6 7">
    <name type="scientific">Filobasidium floriforme</name>
    <dbReference type="NCBI Taxonomy" id="5210"/>
    <lineage>
        <taxon>Eukaryota</taxon>
        <taxon>Fungi</taxon>
        <taxon>Dikarya</taxon>
        <taxon>Basidiomycota</taxon>
        <taxon>Agaricomycotina</taxon>
        <taxon>Tremellomycetes</taxon>
        <taxon>Filobasidiales</taxon>
        <taxon>Filobasidiaceae</taxon>
        <taxon>Filobasidium</taxon>
    </lineage>
</organism>
<dbReference type="InterPro" id="IPR002136">
    <property type="entry name" value="Ribosomal_uL4"/>
</dbReference>
<dbReference type="SUPFAM" id="SSF52166">
    <property type="entry name" value="Ribosomal protein L4"/>
    <property type="match status" value="1"/>
</dbReference>
<accession>A0A8K0NN46</accession>
<evidence type="ECO:0000313" key="6">
    <source>
        <dbReference type="EMBL" id="KAG7528422.1"/>
    </source>
</evidence>
<evidence type="ECO:0000256" key="5">
    <source>
        <dbReference type="SAM" id="MobiDB-lite"/>
    </source>
</evidence>
<feature type="region of interest" description="Disordered" evidence="5">
    <location>
        <begin position="25"/>
        <end position="50"/>
    </location>
</feature>
<keyword evidence="3" id="KW-0687">Ribonucleoprotein</keyword>
<comment type="similarity">
    <text evidence="1">Belongs to the universal ribosomal protein uL4 family.</text>
</comment>
<comment type="caution">
    <text evidence="6">The sequence shown here is derived from an EMBL/GenBank/DDBJ whole genome shotgun (WGS) entry which is preliminary data.</text>
</comment>